<gene>
    <name evidence="1" type="ORF">HAX54_010853</name>
</gene>
<organism evidence="1 2">
    <name type="scientific">Datura stramonium</name>
    <name type="common">Jimsonweed</name>
    <name type="synonym">Common thornapple</name>
    <dbReference type="NCBI Taxonomy" id="4076"/>
    <lineage>
        <taxon>Eukaryota</taxon>
        <taxon>Viridiplantae</taxon>
        <taxon>Streptophyta</taxon>
        <taxon>Embryophyta</taxon>
        <taxon>Tracheophyta</taxon>
        <taxon>Spermatophyta</taxon>
        <taxon>Magnoliopsida</taxon>
        <taxon>eudicotyledons</taxon>
        <taxon>Gunneridae</taxon>
        <taxon>Pentapetalae</taxon>
        <taxon>asterids</taxon>
        <taxon>lamiids</taxon>
        <taxon>Solanales</taxon>
        <taxon>Solanaceae</taxon>
        <taxon>Solanoideae</taxon>
        <taxon>Datureae</taxon>
        <taxon>Datura</taxon>
    </lineage>
</organism>
<proteinExistence type="predicted"/>
<comment type="caution">
    <text evidence="1">The sequence shown here is derived from an EMBL/GenBank/DDBJ whole genome shotgun (WGS) entry which is preliminary data.</text>
</comment>
<evidence type="ECO:0000313" key="1">
    <source>
        <dbReference type="EMBL" id="MCD7470749.1"/>
    </source>
</evidence>
<name>A0ABS8TIN5_DATST</name>
<feature type="non-terminal residue" evidence="1">
    <location>
        <position position="58"/>
    </location>
</feature>
<evidence type="ECO:0000313" key="2">
    <source>
        <dbReference type="Proteomes" id="UP000823775"/>
    </source>
</evidence>
<protein>
    <submittedName>
        <fullName evidence="1">Uncharacterized protein</fullName>
    </submittedName>
</protein>
<feature type="non-terminal residue" evidence="1">
    <location>
        <position position="1"/>
    </location>
</feature>
<reference evidence="1 2" key="1">
    <citation type="journal article" date="2021" name="BMC Genomics">
        <title>Datura genome reveals duplications of psychoactive alkaloid biosynthetic genes and high mutation rate following tissue culture.</title>
        <authorList>
            <person name="Rajewski A."/>
            <person name="Carter-House D."/>
            <person name="Stajich J."/>
            <person name="Litt A."/>
        </authorList>
    </citation>
    <scope>NUCLEOTIDE SEQUENCE [LARGE SCALE GENOMIC DNA]</scope>
    <source>
        <strain evidence="1">AR-01</strain>
    </source>
</reference>
<dbReference type="Proteomes" id="UP000823775">
    <property type="component" value="Unassembled WGS sequence"/>
</dbReference>
<keyword evidence="2" id="KW-1185">Reference proteome</keyword>
<dbReference type="EMBL" id="JACEIK010001601">
    <property type="protein sequence ID" value="MCD7470749.1"/>
    <property type="molecule type" value="Genomic_DNA"/>
</dbReference>
<sequence>DVVFKKDTFPFYQTQSTHVPIFPLLDISLDTSTIQLTQRETNGTIGEVNSPEDVQAPE</sequence>
<accession>A0ABS8TIN5</accession>